<dbReference type="EMBL" id="AWXR01000055">
    <property type="protein sequence ID" value="ERM81294.1"/>
    <property type="molecule type" value="Genomic_DNA"/>
</dbReference>
<accession>U5BUS5</accession>
<comment type="caution">
    <text evidence="1">The sequence shown here is derived from an EMBL/GenBank/DDBJ whole genome shotgun (WGS) entry which is preliminary data.</text>
</comment>
<gene>
    <name evidence="1" type="ORF">P872_10095</name>
</gene>
<protein>
    <submittedName>
        <fullName evidence="1">Uncharacterized protein</fullName>
    </submittedName>
</protein>
<keyword evidence="2" id="KW-1185">Reference proteome</keyword>
<proteinExistence type="predicted"/>
<reference evidence="1 2" key="1">
    <citation type="journal article" date="2013" name="Genome Announc.">
        <title>Draft Genome Sequence of the Psychrophilic and Alkaliphilic Rhodonellum psychrophilum Strain GCM71T.</title>
        <authorList>
            <person name="Hauptmann A.L."/>
            <person name="Glaring M.A."/>
            <person name="Hallin P.F."/>
            <person name="Prieme A."/>
            <person name="Stougaard P."/>
        </authorList>
    </citation>
    <scope>NUCLEOTIDE SEQUENCE [LARGE SCALE GENOMIC DNA]</scope>
    <source>
        <strain evidence="1 2">GCM71</strain>
    </source>
</reference>
<dbReference type="Proteomes" id="UP000016843">
    <property type="component" value="Unassembled WGS sequence"/>
</dbReference>
<sequence>MLLFYLVGIPEISFSLDIQIWNIIELHMISNIG</sequence>
<name>U5BUS5_9BACT</name>
<organism evidence="1 2">
    <name type="scientific">Rhodonellum psychrophilum GCM71 = DSM 17998</name>
    <dbReference type="NCBI Taxonomy" id="1123057"/>
    <lineage>
        <taxon>Bacteria</taxon>
        <taxon>Pseudomonadati</taxon>
        <taxon>Bacteroidota</taxon>
        <taxon>Cytophagia</taxon>
        <taxon>Cytophagales</taxon>
        <taxon>Cytophagaceae</taxon>
        <taxon>Rhodonellum</taxon>
    </lineage>
</organism>
<evidence type="ECO:0000313" key="2">
    <source>
        <dbReference type="Proteomes" id="UP000016843"/>
    </source>
</evidence>
<evidence type="ECO:0000313" key="1">
    <source>
        <dbReference type="EMBL" id="ERM81294.1"/>
    </source>
</evidence>
<dbReference type="AlphaFoldDB" id="U5BUS5"/>